<accession>A0AAV4FP59</accession>
<feature type="region of interest" description="Disordered" evidence="1">
    <location>
        <begin position="1"/>
        <end position="23"/>
    </location>
</feature>
<proteinExistence type="predicted"/>
<dbReference type="Proteomes" id="UP000762676">
    <property type="component" value="Unassembled WGS sequence"/>
</dbReference>
<organism evidence="2 3">
    <name type="scientific">Elysia marginata</name>
    <dbReference type="NCBI Taxonomy" id="1093978"/>
    <lineage>
        <taxon>Eukaryota</taxon>
        <taxon>Metazoa</taxon>
        <taxon>Spiralia</taxon>
        <taxon>Lophotrochozoa</taxon>
        <taxon>Mollusca</taxon>
        <taxon>Gastropoda</taxon>
        <taxon>Heterobranchia</taxon>
        <taxon>Euthyneura</taxon>
        <taxon>Panpulmonata</taxon>
        <taxon>Sacoglossa</taxon>
        <taxon>Placobranchoidea</taxon>
        <taxon>Plakobranchidae</taxon>
        <taxon>Elysia</taxon>
    </lineage>
</organism>
<dbReference type="AlphaFoldDB" id="A0AAV4FP59"/>
<sequence>MHILTRTNHNTSSPASNQSPFSDSGQVTIAYSKSATPVQQTEDWRLRAVSLQHWGTNKAHLLQFCTTHEANLGGPERHGPKLYSDLEDLQPMSTFIEESGESLWLSRRKTIVLFCLFTRLLLDLGL</sequence>
<comment type="caution">
    <text evidence="2">The sequence shown here is derived from an EMBL/GenBank/DDBJ whole genome shotgun (WGS) entry which is preliminary data.</text>
</comment>
<name>A0AAV4FP59_9GAST</name>
<keyword evidence="3" id="KW-1185">Reference proteome</keyword>
<evidence type="ECO:0000256" key="1">
    <source>
        <dbReference type="SAM" id="MobiDB-lite"/>
    </source>
</evidence>
<gene>
    <name evidence="2" type="ORF">ElyMa_003902500</name>
</gene>
<protein>
    <submittedName>
        <fullName evidence="2">Uncharacterized protein</fullName>
    </submittedName>
</protein>
<evidence type="ECO:0000313" key="2">
    <source>
        <dbReference type="EMBL" id="GFR74806.1"/>
    </source>
</evidence>
<evidence type="ECO:0000313" key="3">
    <source>
        <dbReference type="Proteomes" id="UP000762676"/>
    </source>
</evidence>
<reference evidence="2 3" key="1">
    <citation type="journal article" date="2021" name="Elife">
        <title>Chloroplast acquisition without the gene transfer in kleptoplastic sea slugs, Plakobranchus ocellatus.</title>
        <authorList>
            <person name="Maeda T."/>
            <person name="Takahashi S."/>
            <person name="Yoshida T."/>
            <person name="Shimamura S."/>
            <person name="Takaki Y."/>
            <person name="Nagai Y."/>
            <person name="Toyoda A."/>
            <person name="Suzuki Y."/>
            <person name="Arimoto A."/>
            <person name="Ishii H."/>
            <person name="Satoh N."/>
            <person name="Nishiyama T."/>
            <person name="Hasebe M."/>
            <person name="Maruyama T."/>
            <person name="Minagawa J."/>
            <person name="Obokata J."/>
            <person name="Shigenobu S."/>
        </authorList>
    </citation>
    <scope>NUCLEOTIDE SEQUENCE [LARGE SCALE GENOMIC DNA]</scope>
</reference>
<dbReference type="EMBL" id="BMAT01007946">
    <property type="protein sequence ID" value="GFR74806.1"/>
    <property type="molecule type" value="Genomic_DNA"/>
</dbReference>